<dbReference type="GeneID" id="90544440"/>
<dbReference type="EMBL" id="FOOE01000002">
    <property type="protein sequence ID" value="SFF53221.1"/>
    <property type="molecule type" value="Genomic_DNA"/>
</dbReference>
<reference evidence="3 4" key="1">
    <citation type="submission" date="2016-10" db="EMBL/GenBank/DDBJ databases">
        <authorList>
            <person name="de Groot N.N."/>
        </authorList>
    </citation>
    <scope>NUCLEOTIDE SEQUENCE [LARGE SCALE GENOMIC DNA]</scope>
    <source>
        <strain evidence="3 4">NLAE-zl-G419</strain>
    </source>
</reference>
<keyword evidence="3" id="KW-0808">Transferase</keyword>
<organism evidence="3 4">
    <name type="scientific">Clostridium cadaveris</name>
    <dbReference type="NCBI Taxonomy" id="1529"/>
    <lineage>
        <taxon>Bacteria</taxon>
        <taxon>Bacillati</taxon>
        <taxon>Bacillota</taxon>
        <taxon>Clostridia</taxon>
        <taxon>Eubacteriales</taxon>
        <taxon>Clostridiaceae</taxon>
        <taxon>Clostridium</taxon>
    </lineage>
</organism>
<dbReference type="GO" id="GO:0032259">
    <property type="term" value="P:methylation"/>
    <property type="evidence" value="ECO:0007669"/>
    <property type="project" value="UniProtKB-KW"/>
</dbReference>
<dbReference type="eggNOG" id="COG2384">
    <property type="taxonomic scope" value="Bacteria"/>
</dbReference>
<dbReference type="STRING" id="1529.SAMN04487885_1026"/>
<dbReference type="Pfam" id="PF12847">
    <property type="entry name" value="Methyltransf_18"/>
    <property type="match status" value="1"/>
</dbReference>
<dbReference type="SUPFAM" id="SSF53335">
    <property type="entry name" value="S-adenosyl-L-methionine-dependent methyltransferases"/>
    <property type="match status" value="1"/>
</dbReference>
<reference evidence="2 5" key="2">
    <citation type="submission" date="2018-03" db="EMBL/GenBank/DDBJ databases">
        <title>The uncultured portion of the human microbiome is neutrally assembled.</title>
        <authorList>
            <person name="Jeraldo P."/>
            <person name="Boardman L."/>
            <person name="White B.A."/>
            <person name="Nelson H."/>
            <person name="Goldenfeld N."/>
            <person name="Chia N."/>
        </authorList>
    </citation>
    <scope>NUCLEOTIDE SEQUENCE [LARGE SCALE GENOMIC DNA]</scope>
    <source>
        <strain evidence="2">CIM:MAG 903</strain>
    </source>
</reference>
<dbReference type="PANTHER" id="PTHR38451:SF1">
    <property type="entry name" value="TRNA (ADENINE(22)-N(1))-METHYLTRANSFERASE"/>
    <property type="match status" value="1"/>
</dbReference>
<evidence type="ECO:0000313" key="3">
    <source>
        <dbReference type="EMBL" id="SFF53221.1"/>
    </source>
</evidence>
<keyword evidence="1" id="KW-0175">Coiled coil</keyword>
<name>A0A1I2JKN0_9CLOT</name>
<dbReference type="GO" id="GO:0160105">
    <property type="term" value="F:tRNA (adenine(22)-N1)-methyltransferase activity"/>
    <property type="evidence" value="ECO:0007669"/>
    <property type="project" value="InterPro"/>
</dbReference>
<dbReference type="AlphaFoldDB" id="A0A1I2JKN0"/>
<dbReference type="OrthoDB" id="5881184at2"/>
<dbReference type="Gene3D" id="3.40.50.150">
    <property type="entry name" value="Vaccinia Virus protein VP39"/>
    <property type="match status" value="1"/>
</dbReference>
<dbReference type="PANTHER" id="PTHR38451">
    <property type="entry name" value="TRNA (ADENINE(22)-N(1))-METHYLTRANSFERASE"/>
    <property type="match status" value="1"/>
</dbReference>
<evidence type="ECO:0000313" key="4">
    <source>
        <dbReference type="Proteomes" id="UP000182135"/>
    </source>
</evidence>
<evidence type="ECO:0000256" key="1">
    <source>
        <dbReference type="SAM" id="Coils"/>
    </source>
</evidence>
<dbReference type="EMBL" id="QAMZ01000053">
    <property type="protein sequence ID" value="PWL51824.1"/>
    <property type="molecule type" value="Genomic_DNA"/>
</dbReference>
<accession>A0A1I2JKN0</accession>
<keyword evidence="4" id="KW-1185">Reference proteome</keyword>
<sequence length="230" mass="26021">MELSIRLKTISNLVDKCHSIVDVGTDHGYIPIYLTEKTLCDKAIASDINRGPVDKAKKNVSLYGMKDKVECRLGPGLTTVKKGEVQGAVIAGMGGNLIRDIILQSYDIFKELDFAVLQPSQNPEVLRKFLYEEGITILEEDLCLDEGIYYEVMKVKFEGNSPVSIPEVYYEVSSSLLKSGNVHMKDYLMEKIDNNKKILSKIQDVTENALEKKKKVERKIKELEELTTWL</sequence>
<dbReference type="PIRSF" id="PIRSF018637">
    <property type="entry name" value="TrmK"/>
    <property type="match status" value="1"/>
</dbReference>
<evidence type="ECO:0000313" key="2">
    <source>
        <dbReference type="EMBL" id="PWL51824.1"/>
    </source>
</evidence>
<dbReference type="InterPro" id="IPR006901">
    <property type="entry name" value="TrmK"/>
</dbReference>
<evidence type="ECO:0000313" key="5">
    <source>
        <dbReference type="Proteomes" id="UP000246114"/>
    </source>
</evidence>
<gene>
    <name evidence="2" type="ORF">DBY38_12835</name>
    <name evidence="3" type="ORF">SAMN04487885_1026</name>
</gene>
<feature type="coiled-coil region" evidence="1">
    <location>
        <begin position="199"/>
        <end position="226"/>
    </location>
</feature>
<proteinExistence type="predicted"/>
<dbReference type="RefSeq" id="WP_027637982.1">
    <property type="nucleotide sequence ID" value="NZ_CP076620.1"/>
</dbReference>
<dbReference type="Proteomes" id="UP000246114">
    <property type="component" value="Unassembled WGS sequence"/>
</dbReference>
<keyword evidence="3" id="KW-0489">Methyltransferase</keyword>
<protein>
    <submittedName>
        <fullName evidence="2">SAM-dependent methyltransferase</fullName>
    </submittedName>
    <submittedName>
        <fullName evidence="3">tRNA (Adenine22-N1)-methyltransferase</fullName>
    </submittedName>
</protein>
<dbReference type="Proteomes" id="UP000182135">
    <property type="component" value="Unassembled WGS sequence"/>
</dbReference>
<dbReference type="InterPro" id="IPR029063">
    <property type="entry name" value="SAM-dependent_MTases_sf"/>
</dbReference>